<sequence length="199" mass="23122">FSINLEEVMKAINLTEASVRELLQVFLQFSCNAYLHRIRMYIQTKKLKTIVDDILDNTMNKNQRKISKVSPTRQEAIYNLWRVTQGSLASPNPYDPPRPSATPDKTTFIQAAMHEQRELWKAKEKIILQKLSSVYKEYEINHLSGRNKIQEFREKTKNKYAIIDLSTGEHLTNQVAKKEYQFGFDGARLIELKVDENGG</sequence>
<organism evidence="1">
    <name type="scientific">Homalodisca liturata</name>
    <dbReference type="NCBI Taxonomy" id="320908"/>
    <lineage>
        <taxon>Eukaryota</taxon>
        <taxon>Metazoa</taxon>
        <taxon>Ecdysozoa</taxon>
        <taxon>Arthropoda</taxon>
        <taxon>Hexapoda</taxon>
        <taxon>Insecta</taxon>
        <taxon>Pterygota</taxon>
        <taxon>Neoptera</taxon>
        <taxon>Paraneoptera</taxon>
        <taxon>Hemiptera</taxon>
        <taxon>Auchenorrhyncha</taxon>
        <taxon>Membracoidea</taxon>
        <taxon>Cicadellidae</taxon>
        <taxon>Cicadellinae</taxon>
        <taxon>Proconiini</taxon>
        <taxon>Homalodisca</taxon>
    </lineage>
</organism>
<accession>A0A1B6IP52</accession>
<proteinExistence type="predicted"/>
<evidence type="ECO:0000313" key="1">
    <source>
        <dbReference type="EMBL" id="JAS88677.1"/>
    </source>
</evidence>
<feature type="non-terminal residue" evidence="1">
    <location>
        <position position="199"/>
    </location>
</feature>
<feature type="non-terminal residue" evidence="1">
    <location>
        <position position="1"/>
    </location>
</feature>
<gene>
    <name evidence="1" type="ORF">g.2735</name>
</gene>
<dbReference type="EMBL" id="GECU01019029">
    <property type="protein sequence ID" value="JAS88677.1"/>
    <property type="molecule type" value="Transcribed_RNA"/>
</dbReference>
<dbReference type="AlphaFoldDB" id="A0A1B6IP52"/>
<name>A0A1B6IP52_9HEMI</name>
<protein>
    <submittedName>
        <fullName evidence="1">Uncharacterized protein</fullName>
    </submittedName>
</protein>
<reference evidence="1" key="1">
    <citation type="submission" date="2015-11" db="EMBL/GenBank/DDBJ databases">
        <title>De novo transcriptome assembly of four potential Pierce s Disease insect vectors from Arizona vineyards.</title>
        <authorList>
            <person name="Tassone E.E."/>
        </authorList>
    </citation>
    <scope>NUCLEOTIDE SEQUENCE</scope>
</reference>